<dbReference type="PANTHER" id="PTHR10188:SF6">
    <property type="entry name" value="N(4)-(BETA-N-ACETYLGLUCOSAMINYL)-L-ASPARAGINASE"/>
    <property type="match status" value="1"/>
</dbReference>
<dbReference type="OrthoDB" id="9780217at2"/>
<keyword evidence="3" id="KW-0068">Autocatalytic cleavage</keyword>
<reference evidence="10 11" key="1">
    <citation type="submission" date="2019-05" db="EMBL/GenBank/DDBJ databases">
        <authorList>
            <person name="Qu J.-H."/>
        </authorList>
    </citation>
    <scope>NUCLEOTIDE SEQUENCE [LARGE SCALE GENOMIC DNA]</scope>
    <source>
        <strain evidence="10 11">Z12</strain>
    </source>
</reference>
<dbReference type="PANTHER" id="PTHR10188">
    <property type="entry name" value="L-ASPARAGINASE"/>
    <property type="match status" value="1"/>
</dbReference>
<evidence type="ECO:0000256" key="1">
    <source>
        <dbReference type="ARBA" id="ARBA00022670"/>
    </source>
</evidence>
<evidence type="ECO:0000256" key="7">
    <source>
        <dbReference type="PIRSR" id="PIRSR600246-3"/>
    </source>
</evidence>
<feature type="signal peptide" evidence="9">
    <location>
        <begin position="1"/>
        <end position="19"/>
    </location>
</feature>
<evidence type="ECO:0000256" key="3">
    <source>
        <dbReference type="ARBA" id="ARBA00022813"/>
    </source>
</evidence>
<evidence type="ECO:0000313" key="11">
    <source>
        <dbReference type="Proteomes" id="UP000309788"/>
    </source>
</evidence>
<dbReference type="CDD" id="cd04701">
    <property type="entry name" value="Asparaginase_2"/>
    <property type="match status" value="1"/>
</dbReference>
<keyword evidence="9" id="KW-0732">Signal</keyword>
<dbReference type="GO" id="GO:0008233">
    <property type="term" value="F:peptidase activity"/>
    <property type="evidence" value="ECO:0007669"/>
    <property type="project" value="UniProtKB-KW"/>
</dbReference>
<dbReference type="GO" id="GO:0006508">
    <property type="term" value="P:proteolysis"/>
    <property type="evidence" value="ECO:0007669"/>
    <property type="project" value="UniProtKB-KW"/>
</dbReference>
<feature type="region of interest" description="Disordered" evidence="8">
    <location>
        <begin position="180"/>
        <end position="199"/>
    </location>
</feature>
<accession>A0A5R9KFS1</accession>
<feature type="active site" description="Nucleophile" evidence="5">
    <location>
        <position position="220"/>
    </location>
</feature>
<sequence length="354" mass="38045">MKTLYSVFLAVLVYMPVSAQDYSDKITLAIHGGAGTITRANMTPEKEKAYKEVLNTALQTGYQVLKKGGTSVQAVEATIKVMEDSPLFNAGKGAVFTNEGKNELDASIMEGKTLKAGTIAGVTTIKNPISTAIAVMEKSPHVMMAGKGAETFAKEQGLEIVDPSYFYTESRFKALQRAKEEEKTELDHNAKEEKEVKKGPKTGALEENELIFTEGKKFGTVGCVALDKFGNLAAGTSTGGMTNKRYGRIGDAPIIGAGTYANNATCAVSATGHGEFFIRSVVAYDISALMEYKGMSLKDAAHEVVMKKLVERGGEGGIIALDRHGNVAMPFNSEGMYRGFIKNDGKSEILIYKD</sequence>
<dbReference type="SUPFAM" id="SSF56235">
    <property type="entry name" value="N-terminal nucleophile aminohydrolases (Ntn hydrolases)"/>
    <property type="match status" value="1"/>
</dbReference>
<name>A0A5R9KFS1_9BACT</name>
<proteinExistence type="predicted"/>
<dbReference type="InterPro" id="IPR000246">
    <property type="entry name" value="Peptidase_T2"/>
</dbReference>
<evidence type="ECO:0000256" key="2">
    <source>
        <dbReference type="ARBA" id="ARBA00022801"/>
    </source>
</evidence>
<feature type="binding site" evidence="6">
    <location>
        <begin position="248"/>
        <end position="251"/>
    </location>
    <ligand>
        <name>substrate</name>
    </ligand>
</feature>
<dbReference type="FunFam" id="3.60.20.30:FF:000001">
    <property type="entry name" value="Isoaspartyl peptidase/L-asparaginase"/>
    <property type="match status" value="1"/>
</dbReference>
<keyword evidence="1" id="KW-0645">Protease</keyword>
<dbReference type="RefSeq" id="WP_138281580.1">
    <property type="nucleotide sequence ID" value="NZ_BMGE01000002.1"/>
</dbReference>
<dbReference type="Gene3D" id="3.60.20.30">
    <property type="entry name" value="(Glycosyl)asparaginase"/>
    <property type="match status" value="1"/>
</dbReference>
<protein>
    <recommendedName>
        <fullName evidence="4">Isoaspartyl peptidase</fullName>
    </recommendedName>
</protein>
<dbReference type="EMBL" id="VCEI01000021">
    <property type="protein sequence ID" value="TLU94954.1"/>
    <property type="molecule type" value="Genomic_DNA"/>
</dbReference>
<comment type="caution">
    <text evidence="10">The sequence shown here is derived from an EMBL/GenBank/DDBJ whole genome shotgun (WGS) entry which is preliminary data.</text>
</comment>
<keyword evidence="11" id="KW-1185">Reference proteome</keyword>
<feature type="compositionally biased region" description="Basic and acidic residues" evidence="8">
    <location>
        <begin position="180"/>
        <end position="198"/>
    </location>
</feature>
<dbReference type="GO" id="GO:0016811">
    <property type="term" value="F:hydrolase activity, acting on carbon-nitrogen (but not peptide) bonds, in linear amides"/>
    <property type="evidence" value="ECO:0007669"/>
    <property type="project" value="UniProtKB-ARBA"/>
</dbReference>
<evidence type="ECO:0000256" key="9">
    <source>
        <dbReference type="SAM" id="SignalP"/>
    </source>
</evidence>
<keyword evidence="2" id="KW-0378">Hydrolase</keyword>
<dbReference type="Proteomes" id="UP000309788">
    <property type="component" value="Unassembled WGS sequence"/>
</dbReference>
<dbReference type="AlphaFoldDB" id="A0A5R9KFS1"/>
<evidence type="ECO:0000256" key="8">
    <source>
        <dbReference type="SAM" id="MobiDB-lite"/>
    </source>
</evidence>
<gene>
    <name evidence="10" type="ORF">FEM55_12155</name>
</gene>
<evidence type="ECO:0000256" key="5">
    <source>
        <dbReference type="PIRSR" id="PIRSR600246-1"/>
    </source>
</evidence>
<feature type="site" description="Cleavage; by autolysis" evidence="7">
    <location>
        <begin position="219"/>
        <end position="220"/>
    </location>
</feature>
<dbReference type="Pfam" id="PF01112">
    <property type="entry name" value="Asparaginase_2"/>
    <property type="match status" value="1"/>
</dbReference>
<evidence type="ECO:0000256" key="4">
    <source>
        <dbReference type="ARBA" id="ARBA00069124"/>
    </source>
</evidence>
<feature type="chain" id="PRO_5024388457" description="Isoaspartyl peptidase" evidence="9">
    <location>
        <begin position="20"/>
        <end position="354"/>
    </location>
</feature>
<organism evidence="10 11">
    <name type="scientific">Dyadobacter sediminis</name>
    <dbReference type="NCBI Taxonomy" id="1493691"/>
    <lineage>
        <taxon>Bacteria</taxon>
        <taxon>Pseudomonadati</taxon>
        <taxon>Bacteroidota</taxon>
        <taxon>Cytophagia</taxon>
        <taxon>Cytophagales</taxon>
        <taxon>Spirosomataceae</taxon>
        <taxon>Dyadobacter</taxon>
    </lineage>
</organism>
<dbReference type="InterPro" id="IPR029055">
    <property type="entry name" value="Ntn_hydrolases_N"/>
</dbReference>
<feature type="binding site" evidence="6">
    <location>
        <begin position="271"/>
        <end position="274"/>
    </location>
    <ligand>
        <name>substrate</name>
    </ligand>
</feature>
<evidence type="ECO:0000256" key="6">
    <source>
        <dbReference type="PIRSR" id="PIRSR600246-2"/>
    </source>
</evidence>
<evidence type="ECO:0000313" key="10">
    <source>
        <dbReference type="EMBL" id="TLU94954.1"/>
    </source>
</evidence>